<dbReference type="GO" id="GO:0004170">
    <property type="term" value="F:dUTP diphosphatase activity"/>
    <property type="evidence" value="ECO:0007669"/>
    <property type="project" value="UniProtKB-UniRule"/>
</dbReference>
<dbReference type="EMBL" id="BNAI01000001">
    <property type="protein sequence ID" value="GHF08400.1"/>
    <property type="molecule type" value="Genomic_DNA"/>
</dbReference>
<dbReference type="PANTHER" id="PTHR11241:SF0">
    <property type="entry name" value="DEOXYURIDINE 5'-TRIPHOSPHATE NUCLEOTIDOHYDROLASE"/>
    <property type="match status" value="1"/>
</dbReference>
<dbReference type="Gene3D" id="2.70.40.10">
    <property type="match status" value="1"/>
</dbReference>
<evidence type="ECO:0000256" key="6">
    <source>
        <dbReference type="ARBA" id="ARBA00023080"/>
    </source>
</evidence>
<comment type="cofactor">
    <cofactor evidence="1 8">
        <name>Mg(2+)</name>
        <dbReference type="ChEBI" id="CHEBI:18420"/>
    </cofactor>
</comment>
<dbReference type="FunFam" id="2.70.40.10:FF:000008">
    <property type="entry name" value="Deoxyuridine 5'-triphosphate nucleotidohydrolase"/>
    <property type="match status" value="1"/>
</dbReference>
<keyword evidence="12" id="KW-1185">Reference proteome</keyword>
<evidence type="ECO:0000313" key="11">
    <source>
        <dbReference type="EMBL" id="GHF08400.1"/>
    </source>
</evidence>
<feature type="compositionally biased region" description="Low complexity" evidence="9">
    <location>
        <begin position="142"/>
        <end position="161"/>
    </location>
</feature>
<evidence type="ECO:0000256" key="1">
    <source>
        <dbReference type="ARBA" id="ARBA00001946"/>
    </source>
</evidence>
<dbReference type="NCBIfam" id="TIGR00576">
    <property type="entry name" value="dut"/>
    <property type="match status" value="1"/>
</dbReference>
<feature type="region of interest" description="Disordered" evidence="9">
    <location>
        <begin position="127"/>
        <end position="161"/>
    </location>
</feature>
<dbReference type="UniPathway" id="UPA00610">
    <property type="reaction ID" value="UER00666"/>
</dbReference>
<comment type="similarity">
    <text evidence="2 8">Belongs to the dUTPase family.</text>
</comment>
<keyword evidence="4 8" id="KW-0378">Hydrolase</keyword>
<keyword evidence="3 8" id="KW-0479">Metal-binding</keyword>
<dbReference type="SUPFAM" id="SSF51283">
    <property type="entry name" value="dUTPase-like"/>
    <property type="match status" value="1"/>
</dbReference>
<reference evidence="11" key="1">
    <citation type="journal article" date="2014" name="Int. J. Syst. Evol. Microbiol.">
        <title>Complete genome sequence of Corynebacterium casei LMG S-19264T (=DSM 44701T), isolated from a smear-ripened cheese.</title>
        <authorList>
            <consortium name="US DOE Joint Genome Institute (JGI-PGF)"/>
            <person name="Walter F."/>
            <person name="Albersmeier A."/>
            <person name="Kalinowski J."/>
            <person name="Ruckert C."/>
        </authorList>
    </citation>
    <scope>NUCLEOTIDE SEQUENCE</scope>
    <source>
        <strain evidence="11">CGMCC 1.16548</strain>
    </source>
</reference>
<dbReference type="InterPro" id="IPR036157">
    <property type="entry name" value="dUTPase-like_sf"/>
</dbReference>
<sequence length="161" mass="16428">MTESIEVLFSGALPVYAHPGDAGADLVSTEDVVLAPGERATVGTGLRIALPNGFVGFVVPRSGLAAKHGITIVNSPGTVDAGYRGEIRVTLLNTDARESYAIAAGDRIAQLIVMPVPSVRFIEVERLPGSDRGEGGFGSTGYGTSPEPEPAATSTPGAPPS</sequence>
<dbReference type="AlphaFoldDB" id="A0A8J3GNR4"/>
<dbReference type="GO" id="GO:0046081">
    <property type="term" value="P:dUTP catabolic process"/>
    <property type="evidence" value="ECO:0007669"/>
    <property type="project" value="InterPro"/>
</dbReference>
<reference evidence="11" key="2">
    <citation type="submission" date="2020-09" db="EMBL/GenBank/DDBJ databases">
        <authorList>
            <person name="Sun Q."/>
            <person name="Zhou Y."/>
        </authorList>
    </citation>
    <scope>NUCLEOTIDE SEQUENCE</scope>
    <source>
        <strain evidence="11">CGMCC 1.16548</strain>
    </source>
</reference>
<dbReference type="InterPro" id="IPR008181">
    <property type="entry name" value="dUTPase"/>
</dbReference>
<accession>A0A8J3GNR4</accession>
<feature type="binding site" evidence="8">
    <location>
        <begin position="61"/>
        <end position="63"/>
    </location>
    <ligand>
        <name>substrate</name>
    </ligand>
</feature>
<dbReference type="RefSeq" id="WP_191281918.1">
    <property type="nucleotide sequence ID" value="NZ_BNAI01000001.1"/>
</dbReference>
<feature type="binding site" evidence="8">
    <location>
        <position position="74"/>
    </location>
    <ligand>
        <name>substrate</name>
    </ligand>
</feature>
<feature type="domain" description="dUTPase-like" evidence="10">
    <location>
        <begin position="13"/>
        <end position="141"/>
    </location>
</feature>
<feature type="binding site" evidence="8">
    <location>
        <begin position="78"/>
        <end position="80"/>
    </location>
    <ligand>
        <name>substrate</name>
    </ligand>
</feature>
<dbReference type="HAMAP" id="MF_00116">
    <property type="entry name" value="dUTPase_bact"/>
    <property type="match status" value="1"/>
</dbReference>
<comment type="catalytic activity">
    <reaction evidence="7 8">
        <text>dUTP + H2O = dUMP + diphosphate + H(+)</text>
        <dbReference type="Rhea" id="RHEA:10248"/>
        <dbReference type="ChEBI" id="CHEBI:15377"/>
        <dbReference type="ChEBI" id="CHEBI:15378"/>
        <dbReference type="ChEBI" id="CHEBI:33019"/>
        <dbReference type="ChEBI" id="CHEBI:61555"/>
        <dbReference type="ChEBI" id="CHEBI:246422"/>
        <dbReference type="EC" id="3.6.1.23"/>
    </reaction>
</comment>
<keyword evidence="6 8" id="KW-0546">Nucleotide metabolism</keyword>
<proteinExistence type="inferred from homology"/>
<dbReference type="Pfam" id="PF00692">
    <property type="entry name" value="dUTPase"/>
    <property type="match status" value="1"/>
</dbReference>
<evidence type="ECO:0000313" key="12">
    <source>
        <dbReference type="Proteomes" id="UP000617531"/>
    </source>
</evidence>
<evidence type="ECO:0000256" key="7">
    <source>
        <dbReference type="ARBA" id="ARBA00047686"/>
    </source>
</evidence>
<evidence type="ECO:0000256" key="3">
    <source>
        <dbReference type="ARBA" id="ARBA00022723"/>
    </source>
</evidence>
<dbReference type="CDD" id="cd07557">
    <property type="entry name" value="trimeric_dUTPase"/>
    <property type="match status" value="1"/>
</dbReference>
<dbReference type="InterPro" id="IPR033704">
    <property type="entry name" value="dUTPase_trimeric"/>
</dbReference>
<organism evidence="11 12">
    <name type="scientific">Pseudolysinimonas yzui</name>
    <dbReference type="NCBI Taxonomy" id="2708254"/>
    <lineage>
        <taxon>Bacteria</taxon>
        <taxon>Bacillati</taxon>
        <taxon>Actinomycetota</taxon>
        <taxon>Actinomycetes</taxon>
        <taxon>Micrococcales</taxon>
        <taxon>Microbacteriaceae</taxon>
        <taxon>Pseudolysinimonas</taxon>
    </lineage>
</organism>
<protein>
    <recommendedName>
        <fullName evidence="8">Deoxyuridine 5'-triphosphate nucleotidohydrolase</fullName>
        <shortName evidence="8">dUTPase</shortName>
        <ecNumber evidence="8">3.6.1.23</ecNumber>
    </recommendedName>
    <alternativeName>
        <fullName evidence="8">dUTP pyrophosphatase</fullName>
    </alternativeName>
</protein>
<dbReference type="InterPro" id="IPR029054">
    <property type="entry name" value="dUTPase-like"/>
</dbReference>
<dbReference type="Proteomes" id="UP000617531">
    <property type="component" value="Unassembled WGS sequence"/>
</dbReference>
<evidence type="ECO:0000256" key="8">
    <source>
        <dbReference type="HAMAP-Rule" id="MF_00116"/>
    </source>
</evidence>
<name>A0A8J3GNR4_9MICO</name>
<evidence type="ECO:0000259" key="10">
    <source>
        <dbReference type="Pfam" id="PF00692"/>
    </source>
</evidence>
<evidence type="ECO:0000256" key="4">
    <source>
        <dbReference type="ARBA" id="ARBA00022801"/>
    </source>
</evidence>
<dbReference type="EC" id="3.6.1.23" evidence="8"/>
<dbReference type="GO" id="GO:0006226">
    <property type="term" value="P:dUMP biosynthetic process"/>
    <property type="evidence" value="ECO:0007669"/>
    <property type="project" value="UniProtKB-UniRule"/>
</dbReference>
<gene>
    <name evidence="8 11" type="primary">dut</name>
    <name evidence="11" type="ORF">GCM10011600_06550</name>
</gene>
<comment type="pathway">
    <text evidence="8">Pyrimidine metabolism; dUMP biosynthesis; dUMP from dCTP (dUTP route): step 2/2.</text>
</comment>
<evidence type="ECO:0000256" key="9">
    <source>
        <dbReference type="SAM" id="MobiDB-lite"/>
    </source>
</evidence>
<dbReference type="GO" id="GO:0000287">
    <property type="term" value="F:magnesium ion binding"/>
    <property type="evidence" value="ECO:0007669"/>
    <property type="project" value="UniProtKB-UniRule"/>
</dbReference>
<dbReference type="PANTHER" id="PTHR11241">
    <property type="entry name" value="DEOXYURIDINE 5'-TRIPHOSPHATE NUCLEOTIDOHYDROLASE"/>
    <property type="match status" value="1"/>
</dbReference>
<comment type="caution">
    <text evidence="8">Lacks conserved residue(s) required for the propagation of feature annotation.</text>
</comment>
<comment type="caution">
    <text evidence="11">The sequence shown here is derived from an EMBL/GenBank/DDBJ whole genome shotgun (WGS) entry which is preliminary data.</text>
</comment>
<comment type="function">
    <text evidence="8">This enzyme is involved in nucleotide metabolism: it produces dUMP, the immediate precursor of thymidine nucleotides and it decreases the intracellular concentration of dUTP so that uracil cannot be incorporated into DNA.</text>
</comment>
<evidence type="ECO:0000256" key="2">
    <source>
        <dbReference type="ARBA" id="ARBA00006581"/>
    </source>
</evidence>
<evidence type="ECO:0000256" key="5">
    <source>
        <dbReference type="ARBA" id="ARBA00022842"/>
    </source>
</evidence>
<keyword evidence="5 8" id="KW-0460">Magnesium</keyword>
<dbReference type="NCBIfam" id="NF001862">
    <property type="entry name" value="PRK00601.1"/>
    <property type="match status" value="1"/>
</dbReference>